<organism evidence="4">
    <name type="scientific">Clostridioides difficile</name>
    <name type="common">Peptoclostridium difficile</name>
    <dbReference type="NCBI Taxonomy" id="1496"/>
    <lineage>
        <taxon>Bacteria</taxon>
        <taxon>Bacillati</taxon>
        <taxon>Bacillota</taxon>
        <taxon>Clostridia</taxon>
        <taxon>Peptostreptococcales</taxon>
        <taxon>Peptostreptococcaceae</taxon>
        <taxon>Clostridioides</taxon>
    </lineage>
</organism>
<reference evidence="4" key="1">
    <citation type="submission" date="2014-07" db="EMBL/GenBank/DDBJ databases">
        <authorList>
            <person name="Monot Marc"/>
        </authorList>
    </citation>
    <scope>NUCLEOTIDE SEQUENCE</scope>
    <source>
        <strain evidence="4">7032989</strain>
        <strain evidence="3">7032994</strain>
    </source>
</reference>
<name>A0A031WEB8_CLODI</name>
<feature type="transmembrane region" description="Helical" evidence="1">
    <location>
        <begin position="129"/>
        <end position="152"/>
    </location>
</feature>
<evidence type="ECO:0000256" key="1">
    <source>
        <dbReference type="SAM" id="Phobius"/>
    </source>
</evidence>
<feature type="transmembrane region" description="Helical" evidence="1">
    <location>
        <begin position="416"/>
        <end position="436"/>
    </location>
</feature>
<dbReference type="PATRIC" id="fig|1496.1373.peg.850"/>
<evidence type="ECO:0000313" key="6">
    <source>
        <dbReference type="EMBL" id="VFD29785.1"/>
    </source>
</evidence>
<dbReference type="EMBL" id="CAADAN010000002">
    <property type="protein sequence ID" value="VFD29785.1"/>
    <property type="molecule type" value="Genomic_DNA"/>
</dbReference>
<feature type="transmembrane region" description="Helical" evidence="1">
    <location>
        <begin position="311"/>
        <end position="329"/>
    </location>
</feature>
<dbReference type="InterPro" id="IPR004697">
    <property type="entry name" value="AbgT"/>
</dbReference>
<gene>
    <name evidence="4" type="primary">abgT</name>
    <name evidence="6" type="synonym">abgT_1</name>
    <name evidence="5" type="synonym">abgT_2</name>
    <name evidence="4" type="ORF">BN1095_20150</name>
    <name evidence="2" type="ORF">BN1096_700054</name>
    <name evidence="3" type="ORF">BN1097_710055</name>
    <name evidence="7" type="ORF">SAMEA1402366_02462</name>
    <name evidence="6" type="ORF">SAMEA1402399_00795</name>
    <name evidence="5" type="ORF">SAMEA3375112_02058</name>
</gene>
<dbReference type="AlphaFoldDB" id="A0A031WEB8"/>
<keyword evidence="1" id="KW-0812">Transmembrane</keyword>
<dbReference type="Pfam" id="PF03806">
    <property type="entry name" value="ABG_transport"/>
    <property type="match status" value="1"/>
</dbReference>
<protein>
    <submittedName>
        <fullName evidence="3">AbgT transporter family protein</fullName>
    </submittedName>
    <submittedName>
        <fullName evidence="4">Aminobenzoyl-glutamate transport protein</fullName>
    </submittedName>
</protein>
<evidence type="ECO:0000313" key="10">
    <source>
        <dbReference type="Proteomes" id="UP000411588"/>
    </source>
</evidence>
<dbReference type="GO" id="GO:1902604">
    <property type="term" value="P:p-aminobenzoyl-glutamate transmembrane transport"/>
    <property type="evidence" value="ECO:0007669"/>
    <property type="project" value="InterPro"/>
</dbReference>
<dbReference type="EMBL" id="LK932525">
    <property type="protein sequence ID" value="CDS88589.1"/>
    <property type="molecule type" value="Genomic_DNA"/>
</dbReference>
<proteinExistence type="predicted"/>
<dbReference type="Proteomes" id="UP000189137">
    <property type="component" value="Unassembled WGS sequence"/>
</dbReference>
<sequence>MRKINSQEKNKDSGLLMRALNVVERAGNKLPDPVTIFLLLCIIVVILSAVISNLGVEEIHPSTKEVVKVVNLLEKEQIQSYLGSIVTNFQSFAPLGLVLVTMLGAGVAEKSGFMEVLMKKGISKVPQKLVTVAIVFAGMLSHTAADVGFIILPPLAALVFLGIGRHPLVGMFAAFAGVAGGFAANVMLSTTDVLLAGFTIPAAQMMDPSYQGNPAMNLYFAFISAIVLTFAGAFVTEKFIAPRFTKYNDSTNDKDIQELSELENKGIKYALLSLLVVVVVIVALCIGDNAFMKDPETGSILSSNAPLMKGIVPIITIIFLTPGLVYGKVSKKIKSDKDLVSMMGSSMSDMGGYIVLAFIASQFINLFNLSNLGTILSITGAKLLAESGIPSYGLIIGFILLSGFINLFVGSASAKWAILAPIFVPMFMLLDFNPALTQIAYRIGDASTNPISPLFPYFPVILAFARRYDKDIGIGTVISNMIPYSVVFTLIEIIILLLFMGIGIPLGPGGGISYVL</sequence>
<feature type="transmembrane region" description="Helical" evidence="1">
    <location>
        <begin position="218"/>
        <end position="236"/>
    </location>
</feature>
<evidence type="ECO:0000313" key="7">
    <source>
        <dbReference type="EMBL" id="VHY11689.1"/>
    </source>
</evidence>
<feature type="transmembrane region" description="Helical" evidence="1">
    <location>
        <begin position="448"/>
        <end position="465"/>
    </location>
</feature>
<evidence type="ECO:0000313" key="8">
    <source>
        <dbReference type="Proteomes" id="UP000189137"/>
    </source>
</evidence>
<feature type="transmembrane region" description="Helical" evidence="1">
    <location>
        <begin position="486"/>
        <end position="506"/>
    </location>
</feature>
<feature type="transmembrane region" description="Helical" evidence="1">
    <location>
        <begin position="389"/>
        <end position="409"/>
    </location>
</feature>
<dbReference type="GO" id="GO:0015558">
    <property type="term" value="F:secondary active p-aminobenzoyl-glutamate transmembrane transporter activity"/>
    <property type="evidence" value="ECO:0007669"/>
    <property type="project" value="InterPro"/>
</dbReference>
<feature type="transmembrane region" description="Helical" evidence="1">
    <location>
        <begin position="269"/>
        <end position="291"/>
    </location>
</feature>
<accession>A0A031WEB8</accession>
<feature type="transmembrane region" description="Helical" evidence="1">
    <location>
        <begin position="186"/>
        <end position="206"/>
    </location>
</feature>
<dbReference type="EMBL" id="LK932411">
    <property type="protein sequence ID" value="CDS89201.1"/>
    <property type="molecule type" value="Genomic_DNA"/>
</dbReference>
<dbReference type="EMBL" id="FUPS01000006">
    <property type="protein sequence ID" value="SJS42157.1"/>
    <property type="molecule type" value="Genomic_DNA"/>
</dbReference>
<evidence type="ECO:0000313" key="4">
    <source>
        <dbReference type="EMBL" id="CDS95219.1"/>
    </source>
</evidence>
<feature type="transmembrane region" description="Helical" evidence="1">
    <location>
        <begin position="158"/>
        <end position="179"/>
    </location>
</feature>
<dbReference type="EMBL" id="LK932849">
    <property type="protein sequence ID" value="CDS95219.1"/>
    <property type="molecule type" value="Genomic_DNA"/>
</dbReference>
<dbReference type="PANTHER" id="PTHR30282">
    <property type="entry name" value="P-AMINOBENZOYL GLUTAMATE TRANSPORTER"/>
    <property type="match status" value="1"/>
</dbReference>
<reference evidence="6 10" key="2">
    <citation type="submission" date="2019-02" db="EMBL/GenBank/DDBJ databases">
        <authorList>
            <consortium name="Pathogen Informatics"/>
        </authorList>
    </citation>
    <scope>NUCLEOTIDE SEQUENCE [LARGE SCALE GENOMIC DNA]</scope>
    <source>
        <strain evidence="6">Clo34</strain>
        <strain evidence="10">clo34</strain>
        <strain evidence="9">tl291</strain>
        <strain evidence="7">Tl291</strain>
        <strain evidence="5 8">VRECD0157</strain>
    </source>
</reference>
<feature type="transmembrane region" description="Helical" evidence="1">
    <location>
        <begin position="350"/>
        <end position="369"/>
    </location>
</feature>
<dbReference type="PANTHER" id="PTHR30282:SF0">
    <property type="entry name" value="P-AMINOBENZOYL-GLUTAMATE TRANSPORT PROTEIN"/>
    <property type="match status" value="1"/>
</dbReference>
<dbReference type="EMBL" id="CAAJVP010000011">
    <property type="protein sequence ID" value="VHY11689.1"/>
    <property type="molecule type" value="Genomic_DNA"/>
</dbReference>
<feature type="transmembrane region" description="Helical" evidence="1">
    <location>
        <begin position="34"/>
        <end position="56"/>
    </location>
</feature>
<evidence type="ECO:0000313" key="3">
    <source>
        <dbReference type="EMBL" id="CDS89201.1"/>
    </source>
</evidence>
<evidence type="ECO:0000313" key="9">
    <source>
        <dbReference type="Proteomes" id="UP000372533"/>
    </source>
</evidence>
<evidence type="ECO:0000313" key="5">
    <source>
        <dbReference type="EMBL" id="SJS42157.1"/>
    </source>
</evidence>
<dbReference type="Proteomes" id="UP000411588">
    <property type="component" value="Unassembled WGS sequence"/>
</dbReference>
<dbReference type="Proteomes" id="UP000372533">
    <property type="component" value="Unassembled WGS sequence"/>
</dbReference>
<feature type="transmembrane region" description="Helical" evidence="1">
    <location>
        <begin position="89"/>
        <end position="108"/>
    </location>
</feature>
<evidence type="ECO:0000313" key="2">
    <source>
        <dbReference type="EMBL" id="CDS88589.1"/>
    </source>
</evidence>
<keyword evidence="1" id="KW-0472">Membrane</keyword>
<keyword evidence="1" id="KW-1133">Transmembrane helix</keyword>